<dbReference type="PANTHER" id="PTHR23020">
    <property type="entry name" value="UNCHARACTERIZED NUCLEAR HORMONE RECEPTOR-RELATED"/>
    <property type="match status" value="1"/>
</dbReference>
<accession>A0AAV5TUT8</accession>
<feature type="non-terminal residue" evidence="1">
    <location>
        <position position="320"/>
    </location>
</feature>
<evidence type="ECO:0008006" key="3">
    <source>
        <dbReference type="Google" id="ProtNLM"/>
    </source>
</evidence>
<dbReference type="PANTHER" id="PTHR23020:SF8">
    <property type="entry name" value="CHK KINASE-LIKE DOMAIN-CONTAINING PROTEIN"/>
    <property type="match status" value="1"/>
</dbReference>
<organism evidence="1 2">
    <name type="scientific">Pristionchus entomophagus</name>
    <dbReference type="NCBI Taxonomy" id="358040"/>
    <lineage>
        <taxon>Eukaryota</taxon>
        <taxon>Metazoa</taxon>
        <taxon>Ecdysozoa</taxon>
        <taxon>Nematoda</taxon>
        <taxon>Chromadorea</taxon>
        <taxon>Rhabditida</taxon>
        <taxon>Rhabditina</taxon>
        <taxon>Diplogasteromorpha</taxon>
        <taxon>Diplogasteroidea</taxon>
        <taxon>Neodiplogasteridae</taxon>
        <taxon>Pristionchus</taxon>
    </lineage>
</organism>
<proteinExistence type="predicted"/>
<dbReference type="Pfam" id="PF07914">
    <property type="entry name" value="DUF1679"/>
    <property type="match status" value="1"/>
</dbReference>
<protein>
    <recommendedName>
        <fullName evidence="3">Phosphotransferase</fullName>
    </recommendedName>
</protein>
<keyword evidence="2" id="KW-1185">Reference proteome</keyword>
<dbReference type="EMBL" id="BTSX01000005">
    <property type="protein sequence ID" value="GMS98204.1"/>
    <property type="molecule type" value="Genomic_DNA"/>
</dbReference>
<dbReference type="InterPro" id="IPR012877">
    <property type="entry name" value="Dhs-27"/>
</dbReference>
<comment type="caution">
    <text evidence="1">The sequence shown here is derived from an EMBL/GenBank/DDBJ whole genome shotgun (WGS) entry which is preliminary data.</text>
</comment>
<sequence>MSLHDTMDGLLETQVTWEDLEKQLMSALKTKASFGTEKTIIDIGDGNGCLSRVGLVSCDWKGAEKSENLPGRIVIKIPSSLPLRQMNVIKGGEEVWEAMDTKLRELHNVEVAAYEFLENFDSLKIPRMYFGVSFSQEDKLNGKMCLEYVEKSRVMNFHEAHTVEQLRQVARALGKIQACSLKKETSASTEIRANMYPGFSKTLSLEAFCGMYKGLLALDDSEITSSLLEKVEAILPEYHASTLATTLHEQIGLRPVLVNGDLKTENVLIENESGDLLALIDWQCAHFGVGVQDLLRISLFALPAKERRESASMLVEEMYN</sequence>
<dbReference type="InterPro" id="IPR052961">
    <property type="entry name" value="Oxido-Kinase-like_Enzymes"/>
</dbReference>
<dbReference type="AlphaFoldDB" id="A0AAV5TUT8"/>
<reference evidence="1" key="1">
    <citation type="submission" date="2023-10" db="EMBL/GenBank/DDBJ databases">
        <title>Genome assembly of Pristionchus species.</title>
        <authorList>
            <person name="Yoshida K."/>
            <person name="Sommer R.J."/>
        </authorList>
    </citation>
    <scope>NUCLEOTIDE SEQUENCE</scope>
    <source>
        <strain evidence="1">RS0144</strain>
    </source>
</reference>
<evidence type="ECO:0000313" key="1">
    <source>
        <dbReference type="EMBL" id="GMS98204.1"/>
    </source>
</evidence>
<evidence type="ECO:0000313" key="2">
    <source>
        <dbReference type="Proteomes" id="UP001432027"/>
    </source>
</evidence>
<dbReference type="SUPFAM" id="SSF56112">
    <property type="entry name" value="Protein kinase-like (PK-like)"/>
    <property type="match status" value="1"/>
</dbReference>
<gene>
    <name evidence="1" type="ORF">PENTCL1PPCAC_20379</name>
</gene>
<dbReference type="InterPro" id="IPR011009">
    <property type="entry name" value="Kinase-like_dom_sf"/>
</dbReference>
<dbReference type="Proteomes" id="UP001432027">
    <property type="component" value="Unassembled WGS sequence"/>
</dbReference>
<dbReference type="Gene3D" id="3.90.1200.10">
    <property type="match status" value="1"/>
</dbReference>
<name>A0AAV5TUT8_9BILA</name>